<dbReference type="GO" id="GO:0008360">
    <property type="term" value="P:regulation of cell shape"/>
    <property type="evidence" value="ECO:0007669"/>
    <property type="project" value="UniProtKB-KW"/>
</dbReference>
<gene>
    <name evidence="19" type="ORF">E0493_06405</name>
</gene>
<keyword evidence="5" id="KW-0645">Protease</keyword>
<dbReference type="InterPro" id="IPR001460">
    <property type="entry name" value="PCN-bd_Tpept"/>
</dbReference>
<feature type="domain" description="Glycosyl transferase family 51" evidence="18">
    <location>
        <begin position="93"/>
        <end position="259"/>
    </location>
</feature>
<evidence type="ECO:0000313" key="20">
    <source>
        <dbReference type="Proteomes" id="UP000460715"/>
    </source>
</evidence>
<evidence type="ECO:0000259" key="17">
    <source>
        <dbReference type="Pfam" id="PF00905"/>
    </source>
</evidence>
<keyword evidence="6" id="KW-0328">Glycosyltransferase</keyword>
<evidence type="ECO:0000256" key="16">
    <source>
        <dbReference type="SAM" id="Phobius"/>
    </source>
</evidence>
<dbReference type="SUPFAM" id="SSF53955">
    <property type="entry name" value="Lysozyme-like"/>
    <property type="match status" value="1"/>
</dbReference>
<evidence type="ECO:0000256" key="15">
    <source>
        <dbReference type="SAM" id="MobiDB-lite"/>
    </source>
</evidence>
<keyword evidence="16" id="KW-1133">Transmembrane helix</keyword>
<dbReference type="InterPro" id="IPR036950">
    <property type="entry name" value="PBP_transglycosylase"/>
</dbReference>
<keyword evidence="11" id="KW-0511">Multifunctional enzyme</keyword>
<dbReference type="GO" id="GO:0009002">
    <property type="term" value="F:serine-type D-Ala-D-Ala carboxypeptidase activity"/>
    <property type="evidence" value="ECO:0007669"/>
    <property type="project" value="UniProtKB-EC"/>
</dbReference>
<dbReference type="RefSeq" id="WP_160936103.1">
    <property type="nucleotide sequence ID" value="NZ_SNVJ01000004.1"/>
</dbReference>
<dbReference type="Gene3D" id="3.40.710.10">
    <property type="entry name" value="DD-peptidase/beta-lactamase superfamily"/>
    <property type="match status" value="1"/>
</dbReference>
<dbReference type="EMBL" id="SNVJ01000004">
    <property type="protein sequence ID" value="MXP62983.1"/>
    <property type="molecule type" value="Genomic_DNA"/>
</dbReference>
<evidence type="ECO:0000256" key="12">
    <source>
        <dbReference type="ARBA" id="ARBA00023316"/>
    </source>
</evidence>
<dbReference type="InterPro" id="IPR050396">
    <property type="entry name" value="Glycosyltr_51/Transpeptidase"/>
</dbReference>
<evidence type="ECO:0000256" key="14">
    <source>
        <dbReference type="ARBA" id="ARBA00049902"/>
    </source>
</evidence>
<evidence type="ECO:0000256" key="4">
    <source>
        <dbReference type="ARBA" id="ARBA00022645"/>
    </source>
</evidence>
<keyword evidence="16" id="KW-0472">Membrane</keyword>
<evidence type="ECO:0000256" key="3">
    <source>
        <dbReference type="ARBA" id="ARBA00007739"/>
    </source>
</evidence>
<dbReference type="UniPathway" id="UPA00219"/>
<dbReference type="Pfam" id="PF00912">
    <property type="entry name" value="Transgly"/>
    <property type="match status" value="1"/>
</dbReference>
<feature type="domain" description="Penicillin-binding protein transpeptidase" evidence="17">
    <location>
        <begin position="344"/>
        <end position="608"/>
    </location>
</feature>
<comment type="catalytic activity">
    <reaction evidence="14">
        <text>[GlcNAc-(1-&gt;4)-Mur2Ac(oyl-L-Ala-gamma-D-Glu-L-Lys-D-Ala-D-Ala)](n)-di-trans,octa-cis-undecaprenyl diphosphate + beta-D-GlcNAc-(1-&gt;4)-Mur2Ac(oyl-L-Ala-gamma-D-Glu-L-Lys-D-Ala-D-Ala)-di-trans,octa-cis-undecaprenyl diphosphate = [GlcNAc-(1-&gt;4)-Mur2Ac(oyl-L-Ala-gamma-D-Glu-L-Lys-D-Ala-D-Ala)](n+1)-di-trans,octa-cis-undecaprenyl diphosphate + di-trans,octa-cis-undecaprenyl diphosphate + H(+)</text>
        <dbReference type="Rhea" id="RHEA:23708"/>
        <dbReference type="Rhea" id="RHEA-COMP:9602"/>
        <dbReference type="Rhea" id="RHEA-COMP:9603"/>
        <dbReference type="ChEBI" id="CHEBI:15378"/>
        <dbReference type="ChEBI" id="CHEBI:58405"/>
        <dbReference type="ChEBI" id="CHEBI:60033"/>
        <dbReference type="ChEBI" id="CHEBI:78435"/>
        <dbReference type="EC" id="2.4.99.28"/>
    </reaction>
</comment>
<dbReference type="GO" id="GO:0009252">
    <property type="term" value="P:peptidoglycan biosynthetic process"/>
    <property type="evidence" value="ECO:0007669"/>
    <property type="project" value="UniProtKB-UniPathway"/>
</dbReference>
<keyword evidence="7" id="KW-0808">Transferase</keyword>
<organism evidence="19 20">
    <name type="scientific">Teichococcus coralli</name>
    <dbReference type="NCBI Taxonomy" id="2545983"/>
    <lineage>
        <taxon>Bacteria</taxon>
        <taxon>Pseudomonadati</taxon>
        <taxon>Pseudomonadota</taxon>
        <taxon>Alphaproteobacteria</taxon>
        <taxon>Acetobacterales</taxon>
        <taxon>Roseomonadaceae</taxon>
        <taxon>Roseomonas</taxon>
    </lineage>
</organism>
<dbReference type="AlphaFoldDB" id="A0A845B5S9"/>
<sequence>MPRSPVRASQAAPLTSSRTGPARVTAPKAPRRLFGRLLHGVLLLGIWGSVALAVLLLWFAWDLPRPGDALLATRRPSVTLETSDGHLLATSGDLYGERVRLSELPPYLPGALIAVEDRRFRAHFGVDPVGLLRAAVSNLRAGGVVQGGSTLTQQLAKNLFLTPERSLRRKVQEALLALWLEHHFSKDQLLEIYLNRVYLGSGAYGVDAAARLYFGVPAKRVTLWQAAVLAGLPKAPSRLNPRAAPEAAMRRAADVLAAMADVGLITPQRATLEAERMALPPRPSGDAGWFAEWVQGDLAEDYPTAIGADLTLRTTLDRKAQAAVEHRLEALLAGPGAAAHVGQGAVVVLDARDGAVRAMAGGRSYRQSPFNRATMARRQPGSAFKPFVWLAALEKGASPGDAVSDAPLTLGRWSPGNGHWRSRGAITLQEALAHSVNTAAVRLLLQAGGPEPVAKVARRLGVQGRFTRDASLALGTAEVTLLDLTAGYAPFANGGFRVMPYGVARAESAERLLAVPRTAPQRVIPAGEAAAMRQMLAAVVQGGTGRAAAVPGRAVGGKTGTTQDSRDAWFVGIAEPLVIGVWLGNDDASPMDEVSGGTLPARLFHEILEDLSP</sequence>
<evidence type="ECO:0000256" key="2">
    <source>
        <dbReference type="ARBA" id="ARBA00007090"/>
    </source>
</evidence>
<comment type="similarity">
    <text evidence="2">In the C-terminal section; belongs to the transpeptidase family.</text>
</comment>
<accession>A0A845B5S9</accession>
<evidence type="ECO:0000259" key="18">
    <source>
        <dbReference type="Pfam" id="PF00912"/>
    </source>
</evidence>
<protein>
    <submittedName>
        <fullName evidence="19">PBP1A family penicillin-binding protein</fullName>
    </submittedName>
</protein>
<dbReference type="GO" id="GO:0071555">
    <property type="term" value="P:cell wall organization"/>
    <property type="evidence" value="ECO:0007669"/>
    <property type="project" value="UniProtKB-KW"/>
</dbReference>
<proteinExistence type="inferred from homology"/>
<dbReference type="GO" id="GO:0008658">
    <property type="term" value="F:penicillin binding"/>
    <property type="evidence" value="ECO:0007669"/>
    <property type="project" value="InterPro"/>
</dbReference>
<keyword evidence="8" id="KW-0378">Hydrolase</keyword>
<dbReference type="InterPro" id="IPR012338">
    <property type="entry name" value="Beta-lactam/transpept-like"/>
</dbReference>
<keyword evidence="10" id="KW-0573">Peptidoglycan synthesis</keyword>
<feature type="region of interest" description="Disordered" evidence="15">
    <location>
        <begin position="1"/>
        <end position="24"/>
    </location>
</feature>
<evidence type="ECO:0000256" key="11">
    <source>
        <dbReference type="ARBA" id="ARBA00023268"/>
    </source>
</evidence>
<comment type="catalytic activity">
    <reaction evidence="13">
        <text>Preferential cleavage: (Ac)2-L-Lys-D-Ala-|-D-Ala. Also transpeptidation of peptidyl-alanyl moieties that are N-acyl substituents of D-alanine.</text>
        <dbReference type="EC" id="3.4.16.4"/>
    </reaction>
</comment>
<evidence type="ECO:0000256" key="8">
    <source>
        <dbReference type="ARBA" id="ARBA00022801"/>
    </source>
</evidence>
<name>A0A845B5S9_9PROT</name>
<dbReference type="PANTHER" id="PTHR32282">
    <property type="entry name" value="BINDING PROTEIN TRANSPEPTIDASE, PUTATIVE-RELATED"/>
    <property type="match status" value="1"/>
</dbReference>
<dbReference type="Proteomes" id="UP000460715">
    <property type="component" value="Unassembled WGS sequence"/>
</dbReference>
<dbReference type="Gene3D" id="1.10.3810.10">
    <property type="entry name" value="Biosynthetic peptidoglycan transglycosylase-like"/>
    <property type="match status" value="1"/>
</dbReference>
<keyword evidence="16" id="KW-0812">Transmembrane</keyword>
<dbReference type="NCBIfam" id="TIGR02074">
    <property type="entry name" value="PBP_1a_fam"/>
    <property type="match status" value="1"/>
</dbReference>
<comment type="caution">
    <text evidence="19">The sequence shown here is derived from an EMBL/GenBank/DDBJ whole genome shotgun (WGS) entry which is preliminary data.</text>
</comment>
<evidence type="ECO:0000256" key="1">
    <source>
        <dbReference type="ARBA" id="ARBA00004752"/>
    </source>
</evidence>
<comment type="pathway">
    <text evidence="1">Cell wall biogenesis; peptidoglycan biosynthesis.</text>
</comment>
<dbReference type="Pfam" id="PF00905">
    <property type="entry name" value="Transpeptidase"/>
    <property type="match status" value="1"/>
</dbReference>
<feature type="transmembrane region" description="Helical" evidence="16">
    <location>
        <begin position="37"/>
        <end position="61"/>
    </location>
</feature>
<keyword evidence="20" id="KW-1185">Reference proteome</keyword>
<dbReference type="InterPro" id="IPR001264">
    <property type="entry name" value="Glyco_trans_51"/>
</dbReference>
<dbReference type="GO" id="GO:0030288">
    <property type="term" value="C:outer membrane-bounded periplasmic space"/>
    <property type="evidence" value="ECO:0007669"/>
    <property type="project" value="TreeGrafter"/>
</dbReference>
<dbReference type="PANTHER" id="PTHR32282:SF33">
    <property type="entry name" value="PEPTIDOGLYCAN GLYCOSYLTRANSFERASE"/>
    <property type="match status" value="1"/>
</dbReference>
<keyword evidence="9" id="KW-0133">Cell shape</keyword>
<dbReference type="GO" id="GO:0008955">
    <property type="term" value="F:peptidoglycan glycosyltransferase activity"/>
    <property type="evidence" value="ECO:0007669"/>
    <property type="project" value="UniProtKB-EC"/>
</dbReference>
<dbReference type="OrthoDB" id="9766909at2"/>
<evidence type="ECO:0000256" key="10">
    <source>
        <dbReference type="ARBA" id="ARBA00022984"/>
    </source>
</evidence>
<evidence type="ECO:0000256" key="5">
    <source>
        <dbReference type="ARBA" id="ARBA00022670"/>
    </source>
</evidence>
<dbReference type="GO" id="GO:0006508">
    <property type="term" value="P:proteolysis"/>
    <property type="evidence" value="ECO:0007669"/>
    <property type="project" value="UniProtKB-KW"/>
</dbReference>
<evidence type="ECO:0000256" key="7">
    <source>
        <dbReference type="ARBA" id="ARBA00022679"/>
    </source>
</evidence>
<evidence type="ECO:0000313" key="19">
    <source>
        <dbReference type="EMBL" id="MXP62983.1"/>
    </source>
</evidence>
<keyword evidence="12" id="KW-0961">Cell wall biogenesis/degradation</keyword>
<evidence type="ECO:0000256" key="13">
    <source>
        <dbReference type="ARBA" id="ARBA00034000"/>
    </source>
</evidence>
<reference evidence="19 20" key="1">
    <citation type="submission" date="2019-03" db="EMBL/GenBank/DDBJ databases">
        <title>Roseomonas sp. a novel Roseomonas species isolated from Sea whip Gorgonian.</title>
        <authorList>
            <person name="Li F."/>
            <person name="Pan X."/>
            <person name="Huang S."/>
            <person name="Li Z."/>
            <person name="Meng B."/>
        </authorList>
    </citation>
    <scope>NUCLEOTIDE SEQUENCE [LARGE SCALE GENOMIC DNA]</scope>
    <source>
        <strain evidence="19 20">M0104</strain>
    </source>
</reference>
<dbReference type="SUPFAM" id="SSF56601">
    <property type="entry name" value="beta-lactamase/transpeptidase-like"/>
    <property type="match status" value="1"/>
</dbReference>
<evidence type="ECO:0000256" key="6">
    <source>
        <dbReference type="ARBA" id="ARBA00022676"/>
    </source>
</evidence>
<evidence type="ECO:0000256" key="9">
    <source>
        <dbReference type="ARBA" id="ARBA00022960"/>
    </source>
</evidence>
<dbReference type="InterPro" id="IPR023346">
    <property type="entry name" value="Lysozyme-like_dom_sf"/>
</dbReference>
<comment type="similarity">
    <text evidence="3">In the N-terminal section; belongs to the glycosyltransferase 51 family.</text>
</comment>
<dbReference type="FunFam" id="1.10.3810.10:FF:000001">
    <property type="entry name" value="Penicillin-binding protein 1A"/>
    <property type="match status" value="1"/>
</dbReference>
<keyword evidence="4" id="KW-0121">Carboxypeptidase</keyword>